<name>A0ABV6SZX4_9RHOB</name>
<keyword evidence="1" id="KW-0812">Transmembrane</keyword>
<evidence type="ECO:0000313" key="3">
    <source>
        <dbReference type="Proteomes" id="UP001589920"/>
    </source>
</evidence>
<feature type="transmembrane region" description="Helical" evidence="1">
    <location>
        <begin position="157"/>
        <end position="178"/>
    </location>
</feature>
<comment type="caution">
    <text evidence="2">The sequence shown here is derived from an EMBL/GenBank/DDBJ whole genome shotgun (WGS) entry which is preliminary data.</text>
</comment>
<gene>
    <name evidence="2" type="ORF">ACFHYO_00380</name>
</gene>
<sequence length="207" mass="22162">MRGAIVGAIVGGFIVWLFAGVPGPFSPKSEVVFATKENPVIPESLKFAEQSGENFTIYLKNNGSAPSGPIQIVVSQPPLEHTVPATFLPPPGEKLDQLDRTGRFSIAVRPLEQAEVVEIVVWGGSSAILENVLSGSAPVKRVDLIPQQIGQARPFSVYIYFLATIVGGIFGVISGLAFSRGYREAKVDYVEIYEQAKSAKTDTRSGA</sequence>
<evidence type="ECO:0000256" key="1">
    <source>
        <dbReference type="SAM" id="Phobius"/>
    </source>
</evidence>
<dbReference type="RefSeq" id="WP_394317528.1">
    <property type="nucleotide sequence ID" value="NZ_JBHMQU010000003.1"/>
</dbReference>
<keyword evidence="1" id="KW-1133">Transmembrane helix</keyword>
<evidence type="ECO:0000313" key="2">
    <source>
        <dbReference type="EMBL" id="MFC0810570.1"/>
    </source>
</evidence>
<organism evidence="2 3">
    <name type="scientific">Paracoccus panacisoli</name>
    <dbReference type="NCBI Taxonomy" id="1510163"/>
    <lineage>
        <taxon>Bacteria</taxon>
        <taxon>Pseudomonadati</taxon>
        <taxon>Pseudomonadota</taxon>
        <taxon>Alphaproteobacteria</taxon>
        <taxon>Rhodobacterales</taxon>
        <taxon>Paracoccaceae</taxon>
        <taxon>Paracoccus</taxon>
    </lineage>
</organism>
<accession>A0ABV6SZX4</accession>
<proteinExistence type="predicted"/>
<keyword evidence="3" id="KW-1185">Reference proteome</keyword>
<protein>
    <submittedName>
        <fullName evidence="2">Uncharacterized protein</fullName>
    </submittedName>
</protein>
<reference evidence="2 3" key="1">
    <citation type="submission" date="2024-09" db="EMBL/GenBank/DDBJ databases">
        <authorList>
            <person name="Sun Q."/>
            <person name="Mori K."/>
        </authorList>
    </citation>
    <scope>NUCLEOTIDE SEQUENCE [LARGE SCALE GENOMIC DNA]</scope>
    <source>
        <strain evidence="2 3">KCTC 42086</strain>
    </source>
</reference>
<dbReference type="EMBL" id="JBHMQU010000003">
    <property type="protein sequence ID" value="MFC0810570.1"/>
    <property type="molecule type" value="Genomic_DNA"/>
</dbReference>
<dbReference type="Proteomes" id="UP001589920">
    <property type="component" value="Unassembled WGS sequence"/>
</dbReference>
<keyword evidence="1" id="KW-0472">Membrane</keyword>